<accession>A0ABS8X9M1</accession>
<feature type="chain" id="PRO_5046701683" description="Cellulose biosynthesis protein BcsS" evidence="1">
    <location>
        <begin position="26"/>
        <end position="235"/>
    </location>
</feature>
<dbReference type="EMBL" id="JAJTWT010000001">
    <property type="protein sequence ID" value="MCE4535825.1"/>
    <property type="molecule type" value="Genomic_DNA"/>
</dbReference>
<keyword evidence="1" id="KW-0732">Signal</keyword>
<gene>
    <name evidence="2" type="ORF">LXT12_00945</name>
</gene>
<evidence type="ECO:0008006" key="4">
    <source>
        <dbReference type="Google" id="ProtNLM"/>
    </source>
</evidence>
<organism evidence="2 3">
    <name type="scientific">Pelomonas caseinilytica</name>
    <dbReference type="NCBI Taxonomy" id="2906763"/>
    <lineage>
        <taxon>Bacteria</taxon>
        <taxon>Pseudomonadati</taxon>
        <taxon>Pseudomonadota</taxon>
        <taxon>Betaproteobacteria</taxon>
        <taxon>Burkholderiales</taxon>
        <taxon>Sphaerotilaceae</taxon>
        <taxon>Roseateles</taxon>
    </lineage>
</organism>
<proteinExistence type="predicted"/>
<evidence type="ECO:0000313" key="2">
    <source>
        <dbReference type="EMBL" id="MCE4535825.1"/>
    </source>
</evidence>
<reference evidence="2 3" key="1">
    <citation type="submission" date="2021-12" db="EMBL/GenBank/DDBJ databases">
        <title>Genome seq of p7.</title>
        <authorList>
            <person name="Seo T."/>
        </authorList>
    </citation>
    <scope>NUCLEOTIDE SEQUENCE [LARGE SCALE GENOMIC DNA]</scope>
    <source>
        <strain evidence="2 3">P7</strain>
    </source>
</reference>
<sequence>MPPACPARLLLLLAALFAGAGLARADVGATLSVQTDARERGMSYSANRPGAQLGLAWDGSGGWYGGASLTQARFADRHGAWLRLYGGRVVGLQPGLDGEAGLVVHRFENVSRYDYVEAYAGLLAERWNLRVYASPDYYGVGQRSLYGEVNLRWPLAAGIAAVGHAGLLRGFSAQRPAYLDPRGASRTDLRAGAAWQLGASSEMQLAWVAASRGGPYTWTDATRRRTVVLQLTTAF</sequence>
<evidence type="ECO:0000313" key="3">
    <source>
        <dbReference type="Proteomes" id="UP001201463"/>
    </source>
</evidence>
<dbReference type="Proteomes" id="UP001201463">
    <property type="component" value="Unassembled WGS sequence"/>
</dbReference>
<dbReference type="Pfam" id="PF09694">
    <property type="entry name" value="Gcw_chp"/>
    <property type="match status" value="1"/>
</dbReference>
<feature type="signal peptide" evidence="1">
    <location>
        <begin position="1"/>
        <end position="25"/>
    </location>
</feature>
<name>A0ABS8X9M1_9BURK</name>
<dbReference type="RefSeq" id="WP_233388558.1">
    <property type="nucleotide sequence ID" value="NZ_JAJTWT010000001.1"/>
</dbReference>
<protein>
    <recommendedName>
        <fullName evidence="4">Cellulose biosynthesis protein BcsS</fullName>
    </recommendedName>
</protein>
<evidence type="ECO:0000256" key="1">
    <source>
        <dbReference type="SAM" id="SignalP"/>
    </source>
</evidence>
<keyword evidence="3" id="KW-1185">Reference proteome</keyword>
<comment type="caution">
    <text evidence="2">The sequence shown here is derived from an EMBL/GenBank/DDBJ whole genome shotgun (WGS) entry which is preliminary data.</text>
</comment>
<dbReference type="InterPro" id="IPR010239">
    <property type="entry name" value="CHP02001"/>
</dbReference>